<proteinExistence type="predicted"/>
<dbReference type="EMBL" id="CM031837">
    <property type="protein sequence ID" value="KAG6680915.1"/>
    <property type="molecule type" value="Genomic_DNA"/>
</dbReference>
<dbReference type="PANTHER" id="PTHR31147">
    <property type="entry name" value="ACYL TRANSFERASE 4"/>
    <property type="match status" value="1"/>
</dbReference>
<evidence type="ECO:0000313" key="1">
    <source>
        <dbReference type="EMBL" id="KAG6680915.1"/>
    </source>
</evidence>
<gene>
    <name evidence="1" type="ORF">I3842_13G066200</name>
</gene>
<dbReference type="Proteomes" id="UP000811246">
    <property type="component" value="Chromosome 13"/>
</dbReference>
<name>A0A922AHW6_CARIL</name>
<reference evidence="1" key="1">
    <citation type="submission" date="2021-01" db="EMBL/GenBank/DDBJ databases">
        <authorList>
            <person name="Lovell J.T."/>
            <person name="Bentley N."/>
            <person name="Bhattarai G."/>
            <person name="Jenkins J.W."/>
            <person name="Sreedasyam A."/>
            <person name="Alarcon Y."/>
            <person name="Bock C."/>
            <person name="Boston L."/>
            <person name="Carlson J."/>
            <person name="Cervantes K."/>
            <person name="Clermont K."/>
            <person name="Krom N."/>
            <person name="Kubenka K."/>
            <person name="Mamidi S."/>
            <person name="Mattison C."/>
            <person name="Monteros M."/>
            <person name="Pisani C."/>
            <person name="Plott C."/>
            <person name="Rajasekar S."/>
            <person name="Rhein H.S."/>
            <person name="Rohla C."/>
            <person name="Song M."/>
            <person name="Hilaire R.S."/>
            <person name="Shu S."/>
            <person name="Wells L."/>
            <person name="Wang X."/>
            <person name="Webber J."/>
            <person name="Heerema R.J."/>
            <person name="Klein P."/>
            <person name="Conner P."/>
            <person name="Grauke L."/>
            <person name="Grimwood J."/>
            <person name="Schmutz J."/>
            <person name="Randall J.J."/>
        </authorList>
    </citation>
    <scope>NUCLEOTIDE SEQUENCE</scope>
    <source>
        <tissue evidence="1">Leaf</tissue>
    </source>
</reference>
<organism evidence="1 2">
    <name type="scientific">Carya illinoinensis</name>
    <name type="common">Pecan</name>
    <dbReference type="NCBI Taxonomy" id="32201"/>
    <lineage>
        <taxon>Eukaryota</taxon>
        <taxon>Viridiplantae</taxon>
        <taxon>Streptophyta</taxon>
        <taxon>Embryophyta</taxon>
        <taxon>Tracheophyta</taxon>
        <taxon>Spermatophyta</taxon>
        <taxon>Magnoliopsida</taxon>
        <taxon>eudicotyledons</taxon>
        <taxon>Gunneridae</taxon>
        <taxon>Pentapetalae</taxon>
        <taxon>rosids</taxon>
        <taxon>fabids</taxon>
        <taxon>Fagales</taxon>
        <taxon>Juglandaceae</taxon>
        <taxon>Carya</taxon>
    </lineage>
</organism>
<accession>A0A922AHW6</accession>
<protein>
    <submittedName>
        <fullName evidence="1">Uncharacterized protein</fullName>
    </submittedName>
</protein>
<comment type="caution">
    <text evidence="1">The sequence shown here is derived from an EMBL/GenBank/DDBJ whole genome shotgun (WGS) entry which is preliminary data.</text>
</comment>
<dbReference type="AlphaFoldDB" id="A0A922AHW6"/>
<dbReference type="PANTHER" id="PTHR31147:SF25">
    <property type="entry name" value="HXXXD-TYPE ACYL-TRANSFERASE FAMILY PROTEIN"/>
    <property type="match status" value="1"/>
</dbReference>
<sequence>MANGHHNTPSFLLEKQDVVLVKPSKPTPSGDLSLSSIDNNPSLEILCQTIYAYRSNTDNPSINNDNHVFIRSDDPALVIKEALSKALVYYHPLAGKLKKHSDGRLQINCSADGVPFLVATANCRLSSLHYLEGIDVEVLKQFVFDFPSEGDSGQFFRALVEFSSGKSDPSVKPVWERERLVGTPSEEPLRPLVDKETLATSPYLPTTDLLHACFHVSTESIKRLQMSLQEECGTESLNQNFTTIEVLGAYVWRSRFRALELNSDGKTHFCLAMGIRKLLHPPLPDGYYGNAFGSANLVLTGGELDEVPLSKVAKLIKESKKVASKSDYIMKSLGILERMRQQNMKIPASGASMVLTDWRQLGLLEEVDFGWKDPVNILPVPWNIFGYVDLCMFLPPSKVDPSMKGGVRILVSLPRPAMAKFEKEMDALKLGVHDHGANQQKESNILIAYP</sequence>
<dbReference type="InterPro" id="IPR050898">
    <property type="entry name" value="Plant_acyltransferase"/>
</dbReference>
<dbReference type="Pfam" id="PF02458">
    <property type="entry name" value="Transferase"/>
    <property type="match status" value="2"/>
</dbReference>
<evidence type="ECO:0000313" key="2">
    <source>
        <dbReference type="Proteomes" id="UP000811246"/>
    </source>
</evidence>